<sequence length="33" mass="3791">MNNFPQIHGKIQQNSDVRQKSDPHGNVPRGPFF</sequence>
<reference evidence="2" key="1">
    <citation type="submission" date="2014-11" db="EMBL/GenBank/DDBJ databases">
        <authorList>
            <person name="Amaro Gonzalez C."/>
        </authorList>
    </citation>
    <scope>NUCLEOTIDE SEQUENCE</scope>
</reference>
<name>A0A0E9PL46_ANGAN</name>
<evidence type="ECO:0000313" key="2">
    <source>
        <dbReference type="EMBL" id="JAH05346.1"/>
    </source>
</evidence>
<reference evidence="2" key="2">
    <citation type="journal article" date="2015" name="Fish Shellfish Immunol.">
        <title>Early steps in the European eel (Anguilla anguilla)-Vibrio vulnificus interaction in the gills: Role of the RtxA13 toxin.</title>
        <authorList>
            <person name="Callol A."/>
            <person name="Pajuelo D."/>
            <person name="Ebbesson L."/>
            <person name="Teles M."/>
            <person name="MacKenzie S."/>
            <person name="Amaro C."/>
        </authorList>
    </citation>
    <scope>NUCLEOTIDE SEQUENCE</scope>
</reference>
<proteinExistence type="predicted"/>
<accession>A0A0E9PL46</accession>
<dbReference type="AlphaFoldDB" id="A0A0E9PL46"/>
<feature type="region of interest" description="Disordered" evidence="1">
    <location>
        <begin position="1"/>
        <end position="33"/>
    </location>
</feature>
<protein>
    <submittedName>
        <fullName evidence="2">Uncharacterized protein</fullName>
    </submittedName>
</protein>
<dbReference type="EMBL" id="GBXM01103231">
    <property type="protein sequence ID" value="JAH05346.1"/>
    <property type="molecule type" value="Transcribed_RNA"/>
</dbReference>
<organism evidence="2">
    <name type="scientific">Anguilla anguilla</name>
    <name type="common">European freshwater eel</name>
    <name type="synonym">Muraena anguilla</name>
    <dbReference type="NCBI Taxonomy" id="7936"/>
    <lineage>
        <taxon>Eukaryota</taxon>
        <taxon>Metazoa</taxon>
        <taxon>Chordata</taxon>
        <taxon>Craniata</taxon>
        <taxon>Vertebrata</taxon>
        <taxon>Euteleostomi</taxon>
        <taxon>Actinopterygii</taxon>
        <taxon>Neopterygii</taxon>
        <taxon>Teleostei</taxon>
        <taxon>Anguilliformes</taxon>
        <taxon>Anguillidae</taxon>
        <taxon>Anguilla</taxon>
    </lineage>
</organism>
<feature type="compositionally biased region" description="Polar residues" evidence="1">
    <location>
        <begin position="1"/>
        <end position="16"/>
    </location>
</feature>
<evidence type="ECO:0000256" key="1">
    <source>
        <dbReference type="SAM" id="MobiDB-lite"/>
    </source>
</evidence>